<dbReference type="Proteomes" id="UP001519307">
    <property type="component" value="Unassembled WGS sequence"/>
</dbReference>
<keyword evidence="1" id="KW-0812">Transmembrane</keyword>
<keyword evidence="1" id="KW-1133">Transmembrane helix</keyword>
<feature type="transmembrane region" description="Helical" evidence="1">
    <location>
        <begin position="31"/>
        <end position="54"/>
    </location>
</feature>
<feature type="transmembrane region" description="Helical" evidence="1">
    <location>
        <begin position="189"/>
        <end position="208"/>
    </location>
</feature>
<proteinExistence type="predicted"/>
<organism evidence="2 3">
    <name type="scientific">Clostridium algifaecis</name>
    <dbReference type="NCBI Taxonomy" id="1472040"/>
    <lineage>
        <taxon>Bacteria</taxon>
        <taxon>Bacillati</taxon>
        <taxon>Bacillota</taxon>
        <taxon>Clostridia</taxon>
        <taxon>Eubacteriales</taxon>
        <taxon>Clostridiaceae</taxon>
        <taxon>Clostridium</taxon>
    </lineage>
</organism>
<keyword evidence="1" id="KW-0472">Membrane</keyword>
<feature type="transmembrane region" description="Helical" evidence="1">
    <location>
        <begin position="133"/>
        <end position="152"/>
    </location>
</feature>
<feature type="transmembrane region" description="Helical" evidence="1">
    <location>
        <begin position="66"/>
        <end position="87"/>
    </location>
</feature>
<gene>
    <name evidence="2" type="ORF">J2Z42_001102</name>
</gene>
<feature type="transmembrane region" description="Helical" evidence="1">
    <location>
        <begin position="164"/>
        <end position="183"/>
    </location>
</feature>
<feature type="transmembrane region" description="Helical" evidence="1">
    <location>
        <begin position="6"/>
        <end position="24"/>
    </location>
</feature>
<dbReference type="RefSeq" id="WP_209701619.1">
    <property type="nucleotide sequence ID" value="NZ_JAGGLM010000004.1"/>
</dbReference>
<feature type="transmembrane region" description="Helical" evidence="1">
    <location>
        <begin position="94"/>
        <end position="113"/>
    </location>
</feature>
<evidence type="ECO:0000313" key="2">
    <source>
        <dbReference type="EMBL" id="MBP2032437.1"/>
    </source>
</evidence>
<keyword evidence="3" id="KW-1185">Reference proteome</keyword>
<accession>A0ABS4KQX1</accession>
<dbReference type="EMBL" id="JAGGLM010000004">
    <property type="protein sequence ID" value="MBP2032437.1"/>
    <property type="molecule type" value="Genomic_DNA"/>
</dbReference>
<comment type="caution">
    <text evidence="2">The sequence shown here is derived from an EMBL/GenBank/DDBJ whole genome shotgun (WGS) entry which is preliminary data.</text>
</comment>
<reference evidence="2 3" key="1">
    <citation type="submission" date="2021-03" db="EMBL/GenBank/DDBJ databases">
        <title>Genomic Encyclopedia of Type Strains, Phase IV (KMG-IV): sequencing the most valuable type-strain genomes for metagenomic binning, comparative biology and taxonomic classification.</title>
        <authorList>
            <person name="Goeker M."/>
        </authorList>
    </citation>
    <scope>NUCLEOTIDE SEQUENCE [LARGE SCALE GENOMIC DNA]</scope>
    <source>
        <strain evidence="2 3">DSM 28783</strain>
    </source>
</reference>
<evidence type="ECO:0000313" key="3">
    <source>
        <dbReference type="Proteomes" id="UP001519307"/>
    </source>
</evidence>
<protein>
    <submittedName>
        <fullName evidence="2">Uncharacterized protein</fullName>
    </submittedName>
</protein>
<evidence type="ECO:0000256" key="1">
    <source>
        <dbReference type="SAM" id="Phobius"/>
    </source>
</evidence>
<sequence length="213" mass="25244">MIFDIYIFVIAIIIVMLFYSIYLIRFSPDKIKIVGSVAIILMIIRYICVIIMLLSHNIRYLYLLKIPYFLNFLGIPIIAFVLIYIFIRKSNISFNYVFLISFFVFLLYIFAMYEFPVEIKSADNFGYTMIFEKSTSICWAYIIFNTFILFISSIFSGKKYVNKLGLYMVELSSIMTIIENLTIVINIRILPENILGDMWFIFTFLYALKKVRK</sequence>
<name>A0ABS4KQX1_9CLOT</name>